<dbReference type="EMBL" id="CAEZTE010000015">
    <property type="protein sequence ID" value="CAB4559617.1"/>
    <property type="molecule type" value="Genomic_DNA"/>
</dbReference>
<name>A0A6J6D722_9ZZZZ</name>
<evidence type="ECO:0000313" key="4">
    <source>
        <dbReference type="EMBL" id="CAB4559617.1"/>
    </source>
</evidence>
<dbReference type="InterPro" id="IPR051534">
    <property type="entry name" value="CBASS_pafABC_assoc_protein"/>
</dbReference>
<feature type="domain" description="WCX" evidence="2">
    <location>
        <begin position="237"/>
        <end position="303"/>
    </location>
</feature>
<organism evidence="4">
    <name type="scientific">freshwater metagenome</name>
    <dbReference type="NCBI Taxonomy" id="449393"/>
    <lineage>
        <taxon>unclassified sequences</taxon>
        <taxon>metagenomes</taxon>
        <taxon>ecological metagenomes</taxon>
    </lineage>
</organism>
<evidence type="ECO:0000313" key="3">
    <source>
        <dbReference type="EMBL" id="CAB4555193.1"/>
    </source>
</evidence>
<evidence type="ECO:0000259" key="1">
    <source>
        <dbReference type="Pfam" id="PF13280"/>
    </source>
</evidence>
<dbReference type="Pfam" id="PF25583">
    <property type="entry name" value="WCX"/>
    <property type="match status" value="1"/>
</dbReference>
<dbReference type="Pfam" id="PF13280">
    <property type="entry name" value="WYL"/>
    <property type="match status" value="1"/>
</dbReference>
<proteinExistence type="predicted"/>
<gene>
    <name evidence="3" type="ORF">UFOPK1508_00691</name>
    <name evidence="4" type="ORF">UFOPK1599_00460</name>
</gene>
<dbReference type="InterPro" id="IPR026881">
    <property type="entry name" value="WYL_dom"/>
</dbReference>
<sequence>MSSQKTERLINLTLALLASKRYLSKAEIFRNIPGYEGSPETKERMFERDKDDLRSLGIQIDVNNFDPLFEDEQGYLIKSDSFQFAENEFTKEELLLLTMAANLWHDSAVEIDSQNALLKIQSLSGPVENDMTTTPTLRITEDWQLLVSIFTAVQNKQILEFSYRGKKRQVNPYGLYSSKGFWYLIAFEINVIKSFKLVRIEGEVVLIGEKDAFEKPVNFNVGNFLKEESNSVGLVSKLQVRKGAALSLRNKFTVKDLDSEWDLMDIPYTNEQELLETVLWHGTDLKLIEPAALRQLLVANLESYLNG</sequence>
<dbReference type="InterPro" id="IPR057727">
    <property type="entry name" value="WCX_dom"/>
</dbReference>
<accession>A0A6J6D722</accession>
<feature type="domain" description="WYL" evidence="1">
    <location>
        <begin position="146"/>
        <end position="201"/>
    </location>
</feature>
<evidence type="ECO:0000259" key="2">
    <source>
        <dbReference type="Pfam" id="PF25583"/>
    </source>
</evidence>
<dbReference type="PANTHER" id="PTHR34580">
    <property type="match status" value="1"/>
</dbReference>
<dbReference type="AlphaFoldDB" id="A0A6J6D722"/>
<dbReference type="PROSITE" id="PS52050">
    <property type="entry name" value="WYL"/>
    <property type="match status" value="1"/>
</dbReference>
<dbReference type="EMBL" id="CAEZSW010000088">
    <property type="protein sequence ID" value="CAB4555193.1"/>
    <property type="molecule type" value="Genomic_DNA"/>
</dbReference>
<reference evidence="4" key="1">
    <citation type="submission" date="2020-05" db="EMBL/GenBank/DDBJ databases">
        <authorList>
            <person name="Chiriac C."/>
            <person name="Salcher M."/>
            <person name="Ghai R."/>
            <person name="Kavagutti S V."/>
        </authorList>
    </citation>
    <scope>NUCLEOTIDE SEQUENCE</scope>
</reference>
<protein>
    <submittedName>
        <fullName evidence="4">Unannotated protein</fullName>
    </submittedName>
</protein>
<dbReference type="PANTHER" id="PTHR34580:SF3">
    <property type="entry name" value="PROTEIN PAFB"/>
    <property type="match status" value="1"/>
</dbReference>